<organism evidence="3 4">
    <name type="scientific">Sandaracinus amylolyticus</name>
    <dbReference type="NCBI Taxonomy" id="927083"/>
    <lineage>
        <taxon>Bacteria</taxon>
        <taxon>Pseudomonadati</taxon>
        <taxon>Myxococcota</taxon>
        <taxon>Polyangia</taxon>
        <taxon>Polyangiales</taxon>
        <taxon>Sandaracinaceae</taxon>
        <taxon>Sandaracinus</taxon>
    </lineage>
</organism>
<keyword evidence="4" id="KW-1185">Reference proteome</keyword>
<feature type="transmembrane region" description="Helical" evidence="1">
    <location>
        <begin position="218"/>
        <end position="239"/>
    </location>
</feature>
<protein>
    <submittedName>
        <fullName evidence="3">Membrane protein, putative</fullName>
    </submittedName>
</protein>
<dbReference type="OrthoDB" id="9808870at2"/>
<feature type="transmembrane region" description="Helical" evidence="1">
    <location>
        <begin position="129"/>
        <end position="153"/>
    </location>
</feature>
<dbReference type="EMBL" id="CP011125">
    <property type="protein sequence ID" value="AKF08942.1"/>
    <property type="molecule type" value="Genomic_DNA"/>
</dbReference>
<evidence type="ECO:0000313" key="4">
    <source>
        <dbReference type="Proteomes" id="UP000034883"/>
    </source>
</evidence>
<proteinExistence type="predicted"/>
<keyword evidence="1" id="KW-0812">Transmembrane</keyword>
<dbReference type="Pfam" id="PF13795">
    <property type="entry name" value="HupE_UreJ_2"/>
    <property type="match status" value="1"/>
</dbReference>
<reference evidence="3 4" key="1">
    <citation type="submission" date="2015-03" db="EMBL/GenBank/DDBJ databases">
        <title>Genome assembly of Sandaracinus amylolyticus DSM 53668.</title>
        <authorList>
            <person name="Sharma G."/>
            <person name="Subramanian S."/>
        </authorList>
    </citation>
    <scope>NUCLEOTIDE SEQUENCE [LARGE SCALE GENOMIC DNA]</scope>
    <source>
        <strain evidence="3 4">DSM 53668</strain>
    </source>
</reference>
<dbReference type="AlphaFoldDB" id="A0A0F6W6V8"/>
<keyword evidence="2" id="KW-0732">Signal</keyword>
<keyword evidence="1" id="KW-0472">Membrane</keyword>
<dbReference type="RefSeq" id="WP_053236035.1">
    <property type="nucleotide sequence ID" value="NZ_CP011125.1"/>
</dbReference>
<dbReference type="Proteomes" id="UP000034883">
    <property type="component" value="Chromosome"/>
</dbReference>
<name>A0A0F6W6V8_9BACT</name>
<keyword evidence="1" id="KW-1133">Transmembrane helix</keyword>
<sequence length="317" mass="33514">MTVRAWCVAAIVIAITARARAHDSSPGVLAIAERAPGDFAVAWTAPVDARTPDGSLRVVYPPGCDANGARLACEPGALEAGEIAIEGPLDPRTRVVVTLRTHDGEHLEAIATGAEPRVRLARDPSWSRWIAIGVEHIAFGLDHVAFVLGLVLLVGFERRIVITITAFTIAHSITLALAALDVLRLPSAPVEATIAGSVVLVAREALHDRATLSRRWPWLVALLFGLVHGLGFAGALREVGLPERGLVGALAAFNVGVELGQLALVALVFLLVGIGRTVVRDERVVARARPLACYALGALGAMWLVDRTLAIVLTAWS</sequence>
<dbReference type="KEGG" id="samy:DB32_006091"/>
<feature type="transmembrane region" description="Helical" evidence="1">
    <location>
        <begin position="259"/>
        <end position="279"/>
    </location>
</feature>
<feature type="transmembrane region" description="Helical" evidence="1">
    <location>
        <begin position="160"/>
        <end position="180"/>
    </location>
</feature>
<accession>A0A0F6W6V8</accession>
<feature type="chain" id="PRO_5002511942" evidence="2">
    <location>
        <begin position="22"/>
        <end position="317"/>
    </location>
</feature>
<evidence type="ECO:0000256" key="2">
    <source>
        <dbReference type="SAM" id="SignalP"/>
    </source>
</evidence>
<evidence type="ECO:0000256" key="1">
    <source>
        <dbReference type="SAM" id="Phobius"/>
    </source>
</evidence>
<gene>
    <name evidence="3" type="ORF">DB32_006091</name>
</gene>
<evidence type="ECO:0000313" key="3">
    <source>
        <dbReference type="EMBL" id="AKF08942.1"/>
    </source>
</evidence>
<dbReference type="InterPro" id="IPR032809">
    <property type="entry name" value="Put_HupE_UreJ"/>
</dbReference>
<feature type="transmembrane region" description="Helical" evidence="1">
    <location>
        <begin position="291"/>
        <end position="316"/>
    </location>
</feature>
<feature type="signal peptide" evidence="2">
    <location>
        <begin position="1"/>
        <end position="21"/>
    </location>
</feature>
<dbReference type="STRING" id="927083.DB32_006091"/>